<name>A0A0T6LUL6_WENVI</name>
<evidence type="ECO:0000256" key="2">
    <source>
        <dbReference type="ARBA" id="ARBA00022763"/>
    </source>
</evidence>
<dbReference type="InterPro" id="IPR053848">
    <property type="entry name" value="IMS_HHH_1"/>
</dbReference>
<dbReference type="InterPro" id="IPR036775">
    <property type="entry name" value="DNA_pol_Y-fam_lit_finger_sf"/>
</dbReference>
<dbReference type="GO" id="GO:0003684">
    <property type="term" value="F:damaged DNA binding"/>
    <property type="evidence" value="ECO:0007669"/>
    <property type="project" value="InterPro"/>
</dbReference>
<dbReference type="InterPro" id="IPR050356">
    <property type="entry name" value="SulA_CellDiv_inhibitor"/>
</dbReference>
<dbReference type="OrthoDB" id="4317601at2"/>
<dbReference type="SUPFAM" id="SSF100879">
    <property type="entry name" value="Lesion bypass DNA polymerase (Y-family), little finger domain"/>
    <property type="match status" value="1"/>
</dbReference>
<dbReference type="InterPro" id="IPR001126">
    <property type="entry name" value="UmuC"/>
</dbReference>
<dbReference type="Pfam" id="PF11799">
    <property type="entry name" value="IMS_C"/>
    <property type="match status" value="1"/>
</dbReference>
<evidence type="ECO:0000259" key="4">
    <source>
        <dbReference type="PROSITE" id="PS50173"/>
    </source>
</evidence>
<accession>A0A0T6LUL6</accession>
<comment type="function">
    <text evidence="3">Poorly processive, error-prone DNA polymerase involved in untargeted mutagenesis. Copies undamaged DNA at stalled replication forks, which arise in vivo from mismatched or misaligned primer ends. These misaligned primers can be extended by PolIV. Exhibits no 3'-5' exonuclease (proofreading) activity. May be involved in translesional synthesis, in conjunction with the beta clamp from PolIII.</text>
</comment>
<protein>
    <submittedName>
        <fullName evidence="5">DNA polymerase</fullName>
    </submittedName>
</protein>
<dbReference type="GO" id="GO:0003887">
    <property type="term" value="F:DNA-directed DNA polymerase activity"/>
    <property type="evidence" value="ECO:0007669"/>
    <property type="project" value="InterPro"/>
</dbReference>
<reference evidence="5 6" key="1">
    <citation type="submission" date="2015-10" db="EMBL/GenBank/DDBJ databases">
        <title>Draft genome sequence of pyrrolomycin-producing Streptomyces vitaminophilus.</title>
        <authorList>
            <person name="Graham D.E."/>
            <person name="Mahan K.M."/>
            <person name="Klingeman D.M."/>
            <person name="Hettich R.L."/>
            <person name="Parry R.J."/>
        </authorList>
    </citation>
    <scope>NUCLEOTIDE SEQUENCE [LARGE SCALE GENOMIC DNA]</scope>
    <source>
        <strain evidence="5 6">ATCC 31673</strain>
    </source>
</reference>
<evidence type="ECO:0000256" key="3">
    <source>
        <dbReference type="ARBA" id="ARBA00025589"/>
    </source>
</evidence>
<dbReference type="PANTHER" id="PTHR35369:SF2">
    <property type="entry name" value="BLR3025 PROTEIN"/>
    <property type="match status" value="1"/>
</dbReference>
<dbReference type="Gene3D" id="3.30.1490.100">
    <property type="entry name" value="DNA polymerase, Y-family, little finger domain"/>
    <property type="match status" value="1"/>
</dbReference>
<organism evidence="5 6">
    <name type="scientific">Wenjunlia vitaminophila</name>
    <name type="common">Streptomyces vitaminophilus</name>
    <dbReference type="NCBI Taxonomy" id="76728"/>
    <lineage>
        <taxon>Bacteria</taxon>
        <taxon>Bacillati</taxon>
        <taxon>Actinomycetota</taxon>
        <taxon>Actinomycetes</taxon>
        <taxon>Kitasatosporales</taxon>
        <taxon>Streptomycetaceae</taxon>
        <taxon>Wenjunlia</taxon>
    </lineage>
</organism>
<dbReference type="EMBL" id="LLZU01000011">
    <property type="protein sequence ID" value="KRV49689.1"/>
    <property type="molecule type" value="Genomic_DNA"/>
</dbReference>
<dbReference type="AlphaFoldDB" id="A0A0T6LUL6"/>
<dbReference type="InterPro" id="IPR043502">
    <property type="entry name" value="DNA/RNA_pol_sf"/>
</dbReference>
<dbReference type="Gene3D" id="3.30.70.270">
    <property type="match status" value="1"/>
</dbReference>
<dbReference type="InterPro" id="IPR043128">
    <property type="entry name" value="Rev_trsase/Diguanyl_cyclase"/>
</dbReference>
<evidence type="ECO:0000313" key="6">
    <source>
        <dbReference type="Proteomes" id="UP000050867"/>
    </source>
</evidence>
<dbReference type="STRING" id="76728.AQ490_20110"/>
<dbReference type="GO" id="GO:0006281">
    <property type="term" value="P:DNA repair"/>
    <property type="evidence" value="ECO:0007669"/>
    <property type="project" value="InterPro"/>
</dbReference>
<evidence type="ECO:0000313" key="5">
    <source>
        <dbReference type="EMBL" id="KRV49689.1"/>
    </source>
</evidence>
<dbReference type="SUPFAM" id="SSF56672">
    <property type="entry name" value="DNA/RNA polymerases"/>
    <property type="match status" value="1"/>
</dbReference>
<gene>
    <name evidence="5" type="ORF">AQ490_20110</name>
</gene>
<dbReference type="PANTHER" id="PTHR35369">
    <property type="entry name" value="BLR3025 PROTEIN-RELATED"/>
    <property type="match status" value="1"/>
</dbReference>
<keyword evidence="6" id="KW-1185">Reference proteome</keyword>
<comment type="similarity">
    <text evidence="1">Belongs to the DNA polymerase type-Y family.</text>
</comment>
<keyword evidence="2" id="KW-0227">DNA damage</keyword>
<dbReference type="eggNOG" id="COG0389">
    <property type="taxonomic scope" value="Bacteria"/>
</dbReference>
<dbReference type="PROSITE" id="PS50173">
    <property type="entry name" value="UMUC"/>
    <property type="match status" value="1"/>
</dbReference>
<sequence>MSGVTGTTLWYVRWHTGAGPRTGEPPPGPAPELLDLLYGITPVVEVLPPNAALADVRGALRYFDRGPEQLAELLRVRTFARYGVTCAIGVAGNRMLATMAAWAGPADGVHVVPGTPEAVAAFLRPRPVADLPGVGPATAGTLARHGLYTIGDVADLPLPTLQRLLGRSAGRHLHEHARGHDPRPVVRHAPAPSLTAERAFPLDTVDQAVVRRALLALTVDLGAELRGTGQVAHALTLVVRYADRSTTTRSRALPDPANSTAALTRCAYRLQDALGLQRARVRAVALRADGLTPAATTPAQLSLDPVDERARRLEAVADRAAARFTSGVVSLATLLPPRDAA</sequence>
<comment type="caution">
    <text evidence="5">The sequence shown here is derived from an EMBL/GenBank/DDBJ whole genome shotgun (WGS) entry which is preliminary data.</text>
</comment>
<proteinExistence type="inferred from homology"/>
<dbReference type="Pfam" id="PF00817">
    <property type="entry name" value="IMS"/>
    <property type="match status" value="1"/>
</dbReference>
<dbReference type="Proteomes" id="UP000050867">
    <property type="component" value="Unassembled WGS sequence"/>
</dbReference>
<dbReference type="Gene3D" id="1.10.150.20">
    <property type="entry name" value="5' to 3' exonuclease, C-terminal subdomain"/>
    <property type="match status" value="1"/>
</dbReference>
<evidence type="ECO:0000256" key="1">
    <source>
        <dbReference type="ARBA" id="ARBA00010945"/>
    </source>
</evidence>
<dbReference type="Pfam" id="PF21999">
    <property type="entry name" value="IMS_HHH_1"/>
    <property type="match status" value="1"/>
</dbReference>
<feature type="domain" description="UmuC" evidence="4">
    <location>
        <begin position="32"/>
        <end position="135"/>
    </location>
</feature>
<dbReference type="InterPro" id="IPR017961">
    <property type="entry name" value="DNA_pol_Y-fam_little_finger"/>
</dbReference>